<evidence type="ECO:0000313" key="5">
    <source>
        <dbReference type="Proteomes" id="UP001055460"/>
    </source>
</evidence>
<evidence type="ECO:0000259" key="3">
    <source>
        <dbReference type="Pfam" id="PF13550"/>
    </source>
</evidence>
<evidence type="ECO:0000256" key="1">
    <source>
        <dbReference type="SAM" id="SignalP"/>
    </source>
</evidence>
<dbReference type="Pfam" id="PF13550">
    <property type="entry name" value="Phage-tail_3"/>
    <property type="match status" value="1"/>
</dbReference>
<dbReference type="Proteomes" id="UP001055460">
    <property type="component" value="Chromosome"/>
</dbReference>
<reference evidence="4" key="1">
    <citation type="submission" date="2022-06" db="EMBL/GenBank/DDBJ databases">
        <title>Physiological and biochemical characterization and genomic elucidation of a strain of the genus Ensifer adhaerens M8 that combines arsenic oxidation and chromium reduction.</title>
        <authorList>
            <person name="Li X."/>
            <person name="Yu c."/>
        </authorList>
    </citation>
    <scope>NUCLEOTIDE SEQUENCE</scope>
    <source>
        <strain evidence="4">M8</strain>
    </source>
</reference>
<accession>A0A9Q8YBT1</accession>
<feature type="chain" id="PRO_5040187985" evidence="1">
    <location>
        <begin position="23"/>
        <end position="917"/>
    </location>
</feature>
<dbReference type="RefSeq" id="WP_252160533.1">
    <property type="nucleotide sequence ID" value="NZ_CP098807.1"/>
</dbReference>
<dbReference type="PANTHER" id="PTHR36251">
    <property type="entry name" value="FELS-1 PROPHAGE HOST SPECIFICITY PROTEIN-RELATED"/>
    <property type="match status" value="1"/>
</dbReference>
<dbReference type="InterPro" id="IPR032876">
    <property type="entry name" value="J_dom"/>
</dbReference>
<sequence length="917" mass="99246">MRLSVLLLAVWFLLATTSCAHADPVTAIVGIISAVAKIGTIGQLVLGVALKVGASLLSRARGKREDQRPAGVKGSMTVGGDNPMSFIIGTYATAGQLEYVNSYGKAGKTPNAYLVQVVSLSDLPVSAMSSAVWINGEKCTIDWNAAPTDAGYPVLQYRQNGTDHLWVRFRDGTQTAVDPYLLSTFGADASRPWLADMIGRGVAYAIVTARVNREVMTSPPRCKFVLQGIKLYDIRKDTTAGGSGSHRWADPSTWEWSDNTKVAQYNLLRGLSYNGDWFYGGQNLAAFQLPASNWMAAMNECDRLVAVAAGGTEKQFRCGAEIALNYQPIEAIKELDKSCNGRTAELGGIYKTICGMPGLPVYSFGDEDIVITSEQQQDPFPAHEQTYNGAHASYPEPAEDWTNKDAPPRYNATYEAADDGQRLIADLSYPMVPYGTQVQRLMYAAIEEERRFIRHTGTLPPEAWLLEPLDAIAWTSARNGYDAKMFLIGDMDDLPGVNQVVAFRELDPLDYSWSSDRELPVSVGPTGPIVPPPQAMTGWAVGPAEVPDATGAARRPGIRIGCAADLEDVARIHVTVRLKATGAVVFDSDQTPYPRPGTNATYDWILSGAWCLPATLYQAQGRYVPFSTRETEASAWLDVMTPNILSTDVSVGLGEVREDVKSRFEELQGEFDNVWTRVEELTAAFSLEGAVGEIKRQELKASVGDALAQIIEERRVRASDDEAMAQLYTALTATVGSNLARLITEETARATADSAMASSITSLDAEVDGNLARLISEEQARATADSALSSSITGVSADLNGRFAGGLVKFEAAADQSGVNARFSVMLRATLNDAFKDSGFYIEIYTEGGVLKSRFAVKADQFVVWNGGSNAFLPIVIENGELKSNIANIGLVRAGRMLSPNNKVDFNLNAGTLEFYS</sequence>
<feature type="domain" description="Tip attachment protein J central straight fiber" evidence="2">
    <location>
        <begin position="817"/>
        <end position="889"/>
    </location>
</feature>
<evidence type="ECO:0000313" key="4">
    <source>
        <dbReference type="EMBL" id="USJ24734.1"/>
    </source>
</evidence>
<organism evidence="4 5">
    <name type="scientific">Ensifer adhaerens</name>
    <name type="common">Sinorhizobium morelense</name>
    <dbReference type="NCBI Taxonomy" id="106592"/>
    <lineage>
        <taxon>Bacteria</taxon>
        <taxon>Pseudomonadati</taxon>
        <taxon>Pseudomonadota</taxon>
        <taxon>Alphaproteobacteria</taxon>
        <taxon>Hyphomicrobiales</taxon>
        <taxon>Rhizobiaceae</taxon>
        <taxon>Sinorhizobium/Ensifer group</taxon>
        <taxon>Ensifer</taxon>
    </lineage>
</organism>
<protein>
    <submittedName>
        <fullName evidence="4">Phage tail protein</fullName>
    </submittedName>
</protein>
<evidence type="ECO:0000259" key="2">
    <source>
        <dbReference type="Pfam" id="PF09327"/>
    </source>
</evidence>
<name>A0A9Q8YBT1_ENSAD</name>
<dbReference type="InterPro" id="IPR015406">
    <property type="entry name" value="GpJ_CSF"/>
</dbReference>
<keyword evidence="1" id="KW-0732">Signal</keyword>
<feature type="domain" description="Tip attachment protein J" evidence="3">
    <location>
        <begin position="328"/>
        <end position="477"/>
    </location>
</feature>
<proteinExistence type="predicted"/>
<dbReference type="InterPro" id="IPR053171">
    <property type="entry name" value="Viral_Tip_Attach_Protein"/>
</dbReference>
<dbReference type="Pfam" id="PF09327">
    <property type="entry name" value="Phage_Tail_Tip"/>
    <property type="match status" value="1"/>
</dbReference>
<gene>
    <name evidence="4" type="ORF">NE863_07140</name>
</gene>
<dbReference type="PANTHER" id="PTHR36251:SF2">
    <property type="entry name" value="GIFSY-2 PROPHAGE HOST SPECIFICITY PROTEIN J, PHAGE LAMBDA"/>
    <property type="match status" value="1"/>
</dbReference>
<dbReference type="EMBL" id="CP098807">
    <property type="protein sequence ID" value="USJ24734.1"/>
    <property type="molecule type" value="Genomic_DNA"/>
</dbReference>
<feature type="signal peptide" evidence="1">
    <location>
        <begin position="1"/>
        <end position="22"/>
    </location>
</feature>
<dbReference type="PROSITE" id="PS51257">
    <property type="entry name" value="PROKAR_LIPOPROTEIN"/>
    <property type="match status" value="1"/>
</dbReference>
<dbReference type="AlphaFoldDB" id="A0A9Q8YBT1"/>